<accession>A0A841GUN9</accession>
<sequence>MTETYSLDQWIWTEADFERMGWHDATIRAMGFPGDEWTFALDIDYILQWINPAPGETHFSFWVAPATLVFENVSDLRIDVEPQGEISIQDLRRDDEQPTLAGFQGPPLHWRWTLDCNEGEITLRATGFRQIFRGAPVRCGGQTLSGEQRGGISFSEVPAAPAS</sequence>
<evidence type="ECO:0000313" key="2">
    <source>
        <dbReference type="Proteomes" id="UP000582837"/>
    </source>
</evidence>
<evidence type="ECO:0000313" key="1">
    <source>
        <dbReference type="EMBL" id="MBB6068854.1"/>
    </source>
</evidence>
<dbReference type="AlphaFoldDB" id="A0A841GUN9"/>
<dbReference type="EMBL" id="JACHIA010000001">
    <property type="protein sequence ID" value="MBB6068854.1"/>
    <property type="molecule type" value="Genomic_DNA"/>
</dbReference>
<reference evidence="1 2" key="1">
    <citation type="submission" date="2020-08" db="EMBL/GenBank/DDBJ databases">
        <title>Genomic Encyclopedia of Type Strains, Phase IV (KMG-IV): sequencing the most valuable type-strain genomes for metagenomic binning, comparative biology and taxonomic classification.</title>
        <authorList>
            <person name="Goeker M."/>
        </authorList>
    </citation>
    <scope>NUCLEOTIDE SEQUENCE [LARGE SCALE GENOMIC DNA]</scope>
    <source>
        <strain evidence="1 2">DSM 29007</strain>
    </source>
</reference>
<organism evidence="1 2">
    <name type="scientific">Longimicrobium terrae</name>
    <dbReference type="NCBI Taxonomy" id="1639882"/>
    <lineage>
        <taxon>Bacteria</taxon>
        <taxon>Pseudomonadati</taxon>
        <taxon>Gemmatimonadota</taxon>
        <taxon>Longimicrobiia</taxon>
        <taxon>Longimicrobiales</taxon>
        <taxon>Longimicrobiaceae</taxon>
        <taxon>Longimicrobium</taxon>
    </lineage>
</organism>
<protein>
    <submittedName>
        <fullName evidence="1">Uncharacterized protein</fullName>
    </submittedName>
</protein>
<comment type="caution">
    <text evidence="1">The sequence shown here is derived from an EMBL/GenBank/DDBJ whole genome shotgun (WGS) entry which is preliminary data.</text>
</comment>
<name>A0A841GUN9_9BACT</name>
<gene>
    <name evidence="1" type="ORF">HNQ61_000465</name>
</gene>
<proteinExistence type="predicted"/>
<dbReference type="RefSeq" id="WP_170031290.1">
    <property type="nucleotide sequence ID" value="NZ_JABDTL010000001.1"/>
</dbReference>
<keyword evidence="2" id="KW-1185">Reference proteome</keyword>
<dbReference type="Proteomes" id="UP000582837">
    <property type="component" value="Unassembled WGS sequence"/>
</dbReference>